<protein>
    <recommendedName>
        <fullName evidence="1">Reverse transcriptase zinc-binding domain-containing protein</fullName>
    </recommendedName>
</protein>
<evidence type="ECO:0000259" key="1">
    <source>
        <dbReference type="Pfam" id="PF13966"/>
    </source>
</evidence>
<dbReference type="EMBL" id="OX465080">
    <property type="protein sequence ID" value="CAI9279290.1"/>
    <property type="molecule type" value="Genomic_DNA"/>
</dbReference>
<dbReference type="Proteomes" id="UP001177003">
    <property type="component" value="Chromosome 4"/>
</dbReference>
<keyword evidence="3" id="KW-1185">Reference proteome</keyword>
<gene>
    <name evidence="2" type="ORF">LSALG_LOCUS19100</name>
</gene>
<dbReference type="Pfam" id="PF13966">
    <property type="entry name" value="zf-RVT"/>
    <property type="match status" value="1"/>
</dbReference>
<name>A0AA35YS83_LACSI</name>
<dbReference type="AlphaFoldDB" id="A0AA35YS83"/>
<organism evidence="2 3">
    <name type="scientific">Lactuca saligna</name>
    <name type="common">Willowleaf lettuce</name>
    <dbReference type="NCBI Taxonomy" id="75948"/>
    <lineage>
        <taxon>Eukaryota</taxon>
        <taxon>Viridiplantae</taxon>
        <taxon>Streptophyta</taxon>
        <taxon>Embryophyta</taxon>
        <taxon>Tracheophyta</taxon>
        <taxon>Spermatophyta</taxon>
        <taxon>Magnoliopsida</taxon>
        <taxon>eudicotyledons</taxon>
        <taxon>Gunneridae</taxon>
        <taxon>Pentapetalae</taxon>
        <taxon>asterids</taxon>
        <taxon>campanulids</taxon>
        <taxon>Asterales</taxon>
        <taxon>Asteraceae</taxon>
        <taxon>Cichorioideae</taxon>
        <taxon>Cichorieae</taxon>
        <taxon>Lactucinae</taxon>
        <taxon>Lactuca</taxon>
    </lineage>
</organism>
<evidence type="ECO:0000313" key="3">
    <source>
        <dbReference type="Proteomes" id="UP001177003"/>
    </source>
</evidence>
<reference evidence="2" key="1">
    <citation type="submission" date="2023-04" db="EMBL/GenBank/DDBJ databases">
        <authorList>
            <person name="Vijverberg K."/>
            <person name="Xiong W."/>
            <person name="Schranz E."/>
        </authorList>
    </citation>
    <scope>NUCLEOTIDE SEQUENCE</scope>
</reference>
<sequence length="134" mass="15021">MQLGESGTSWTSPFVVDGEFCVATLRDRIERASFPVCDGVFPWLKTIPLKVLGFVWRAKQNRIPSAEALKNRVALPSTLCSACSEVDESGDHILVSCSIAKEVFQSIFQWCKIWACDFQSVSSIHGLKYPWFCI</sequence>
<dbReference type="InterPro" id="IPR026960">
    <property type="entry name" value="RVT-Znf"/>
</dbReference>
<feature type="domain" description="Reverse transcriptase zinc-binding" evidence="1">
    <location>
        <begin position="42"/>
        <end position="103"/>
    </location>
</feature>
<evidence type="ECO:0000313" key="2">
    <source>
        <dbReference type="EMBL" id="CAI9279290.1"/>
    </source>
</evidence>
<accession>A0AA35YS83</accession>
<proteinExistence type="predicted"/>